<reference evidence="3" key="1">
    <citation type="submission" date="2016-11" db="EMBL/GenBank/DDBJ databases">
        <authorList>
            <person name="Jaros S."/>
            <person name="Januszkiewicz K."/>
            <person name="Wedrychowicz H."/>
        </authorList>
    </citation>
    <scope>NUCLEOTIDE SEQUENCE [LARGE SCALE GENOMIC DNA]</scope>
    <source>
        <strain evidence="3">DSM 4029</strain>
    </source>
</reference>
<feature type="region of interest" description="Disordered" evidence="1">
    <location>
        <begin position="1"/>
        <end position="99"/>
    </location>
</feature>
<name>A0AAQ1RX45_9FIRM</name>
<dbReference type="AlphaFoldDB" id="A0AAQ1RX45"/>
<protein>
    <submittedName>
        <fullName evidence="2">Uncharacterized protein</fullName>
    </submittedName>
</protein>
<evidence type="ECO:0000256" key="1">
    <source>
        <dbReference type="SAM" id="MobiDB-lite"/>
    </source>
</evidence>
<gene>
    <name evidence="2" type="ORF">SAMN05444424_2602</name>
</gene>
<feature type="region of interest" description="Disordered" evidence="1">
    <location>
        <begin position="160"/>
        <end position="195"/>
    </location>
</feature>
<feature type="compositionally biased region" description="Basic and acidic residues" evidence="1">
    <location>
        <begin position="1"/>
        <end position="11"/>
    </location>
</feature>
<dbReference type="EMBL" id="FQVY01000004">
    <property type="protein sequence ID" value="SHG50837.1"/>
    <property type="molecule type" value="Genomic_DNA"/>
</dbReference>
<evidence type="ECO:0000313" key="2">
    <source>
        <dbReference type="EMBL" id="SHG50837.1"/>
    </source>
</evidence>
<evidence type="ECO:0000313" key="3">
    <source>
        <dbReference type="Proteomes" id="UP000184089"/>
    </source>
</evidence>
<dbReference type="Proteomes" id="UP000184089">
    <property type="component" value="Unassembled WGS sequence"/>
</dbReference>
<dbReference type="RefSeq" id="WP_021660800.1">
    <property type="nucleotide sequence ID" value="NZ_FQVY01000004.1"/>
</dbReference>
<feature type="compositionally biased region" description="Basic and acidic residues" evidence="1">
    <location>
        <begin position="180"/>
        <end position="189"/>
    </location>
</feature>
<feature type="compositionally biased region" description="Acidic residues" evidence="1">
    <location>
        <begin position="78"/>
        <end position="97"/>
    </location>
</feature>
<comment type="caution">
    <text evidence="2">The sequence shown here is derived from an EMBL/GenBank/DDBJ whole genome shotgun (WGS) entry which is preliminary data.</text>
</comment>
<sequence length="195" mass="21029">MDEKKKKKPEEGAETAPPAEKKDPPAGEQPPADPPETPPEAPAAEEKKEEPAAPPAEPEEAPAEEQAKEEAPAPPAQEAEEPAQEGAEEPAGESLEEEVTRLRAEVAAYKADIAKEMVADAIVLALHDAKAENPTPDPAAMEKALKGVLKRHPEWSKKAETVGFRVGAGGEQPPTEEENYLDKKYKDNPYYKGKK</sequence>
<proteinExistence type="predicted"/>
<accession>A0AAQ1RX45</accession>
<feature type="compositionally biased region" description="Pro residues" evidence="1">
    <location>
        <begin position="27"/>
        <end position="41"/>
    </location>
</feature>
<organism evidence="2 3">
    <name type="scientific">Bittarella massiliensis</name>
    <name type="common">ex Durand et al. 2017</name>
    <dbReference type="NCBI Taxonomy" id="1720313"/>
    <lineage>
        <taxon>Bacteria</taxon>
        <taxon>Bacillati</taxon>
        <taxon>Bacillota</taxon>
        <taxon>Clostridia</taxon>
        <taxon>Eubacteriales</taxon>
        <taxon>Oscillospiraceae</taxon>
        <taxon>Bittarella (ex Durand et al. 2017)</taxon>
    </lineage>
</organism>